<evidence type="ECO:0000313" key="2">
    <source>
        <dbReference type="Proteomes" id="UP001208570"/>
    </source>
</evidence>
<evidence type="ECO:0000313" key="1">
    <source>
        <dbReference type="EMBL" id="KAK2169084.1"/>
    </source>
</evidence>
<proteinExistence type="predicted"/>
<accession>A0AAD9KCC0</accession>
<comment type="caution">
    <text evidence="1">The sequence shown here is derived from an EMBL/GenBank/DDBJ whole genome shotgun (WGS) entry which is preliminary data.</text>
</comment>
<dbReference type="EMBL" id="JAODUP010000012">
    <property type="protein sequence ID" value="KAK2169084.1"/>
    <property type="molecule type" value="Genomic_DNA"/>
</dbReference>
<keyword evidence="2" id="KW-1185">Reference proteome</keyword>
<reference evidence="1" key="1">
    <citation type="journal article" date="2023" name="Mol. Biol. Evol.">
        <title>Third-Generation Sequencing Reveals the Adaptive Role of the Epigenome in Three Deep-Sea Polychaetes.</title>
        <authorList>
            <person name="Perez M."/>
            <person name="Aroh O."/>
            <person name="Sun Y."/>
            <person name="Lan Y."/>
            <person name="Juniper S.K."/>
            <person name="Young C.R."/>
            <person name="Angers B."/>
            <person name="Qian P.Y."/>
        </authorList>
    </citation>
    <scope>NUCLEOTIDE SEQUENCE</scope>
    <source>
        <strain evidence="1">P08H-3</strain>
    </source>
</reference>
<sequence>MGAGNSSMACFYKRTETEVRWYGPNDDESVEIQNAEDGFGRARNKSFRAGATLHPSRNRCGNLNGELAGMVVFYSRASSRTDYSKKPIKPSFDVKVGTKIFAKAFFGVPMGSLPIGENNLAYRKQNPKESGFSYAGFGPVLLAPVVRAIALFVHVDGKPQKREIFCQKSAQAEDNRRSVDEENDDIEEDAVPIISSPISDSFVTFCPARVQDTFFFVHIPILTTHEDCLSVETGHYSLTVADAFHQAFSSLSPGKHEIRISLRLYYDHSEFRYFLLDRNMNARGVWKIGLPNEMLASPHPDPDQLISPDTPMAEGVFIMNISFNLTKMLDGILDRKPPIQKYVGDDASAVRKDAAVVAMGKFGQLFNVQGMPSLTVLTTEDNQVSDKDKDGNKFTFKVIEFVACWLNNDDPSAHAYGRMYEGAMAKGQISPNEFTQSWSWYSRKKNGRVIIPEPIKVKNKHIISGTTSITGLEKKLLDLSKKMIKNGKRS</sequence>
<organism evidence="1 2">
    <name type="scientific">Paralvinella palmiformis</name>
    <dbReference type="NCBI Taxonomy" id="53620"/>
    <lineage>
        <taxon>Eukaryota</taxon>
        <taxon>Metazoa</taxon>
        <taxon>Spiralia</taxon>
        <taxon>Lophotrochozoa</taxon>
        <taxon>Annelida</taxon>
        <taxon>Polychaeta</taxon>
        <taxon>Sedentaria</taxon>
        <taxon>Canalipalpata</taxon>
        <taxon>Terebellida</taxon>
        <taxon>Terebelliformia</taxon>
        <taxon>Alvinellidae</taxon>
        <taxon>Paralvinella</taxon>
    </lineage>
</organism>
<name>A0AAD9KCC0_9ANNE</name>
<dbReference type="AlphaFoldDB" id="A0AAD9KCC0"/>
<dbReference type="Proteomes" id="UP001208570">
    <property type="component" value="Unassembled WGS sequence"/>
</dbReference>
<protein>
    <submittedName>
        <fullName evidence="1">Uncharacterized protein</fullName>
    </submittedName>
</protein>
<gene>
    <name evidence="1" type="ORF">LSH36_12g09018</name>
</gene>